<comment type="similarity">
    <text evidence="2">Belongs to the ABC transporter superfamily. ABCB family. Multidrug resistance exporter (TC 3.A.1.201) subfamily.</text>
</comment>
<feature type="domain" description="ABC transmembrane type-1" evidence="13">
    <location>
        <begin position="964"/>
        <end position="1250"/>
    </location>
</feature>
<reference evidence="14 15" key="1">
    <citation type="journal article" date="2021" name="BMC Genomics">
        <title>Datura genome reveals duplications of psychoactive alkaloid biosynthetic genes and high mutation rate following tissue culture.</title>
        <authorList>
            <person name="Rajewski A."/>
            <person name="Carter-House D."/>
            <person name="Stajich J."/>
            <person name="Litt A."/>
        </authorList>
    </citation>
    <scope>NUCLEOTIDE SEQUENCE [LARGE SCALE GENOMIC DNA]</scope>
    <source>
        <strain evidence="14">AR-01</strain>
    </source>
</reference>
<dbReference type="PROSITE" id="PS50929">
    <property type="entry name" value="ABC_TM1F"/>
    <property type="match status" value="2"/>
</dbReference>
<protein>
    <submittedName>
        <fullName evidence="14">Uncharacterized protein</fullName>
    </submittedName>
</protein>
<feature type="compositionally biased region" description="Polar residues" evidence="10">
    <location>
        <begin position="148"/>
        <end position="159"/>
    </location>
</feature>
<feature type="transmembrane region" description="Helical" evidence="11">
    <location>
        <begin position="1188"/>
        <end position="1212"/>
    </location>
</feature>
<feature type="compositionally biased region" description="Polar residues" evidence="10">
    <location>
        <begin position="1"/>
        <end position="11"/>
    </location>
</feature>
<dbReference type="Proteomes" id="UP000823775">
    <property type="component" value="Unassembled WGS sequence"/>
</dbReference>
<evidence type="ECO:0000256" key="10">
    <source>
        <dbReference type="SAM" id="MobiDB-lite"/>
    </source>
</evidence>
<feature type="transmembrane region" description="Helical" evidence="11">
    <location>
        <begin position="317"/>
        <end position="340"/>
    </location>
</feature>
<dbReference type="SUPFAM" id="SSF90123">
    <property type="entry name" value="ABC transporter transmembrane region"/>
    <property type="match status" value="2"/>
</dbReference>
<evidence type="ECO:0000256" key="1">
    <source>
        <dbReference type="ARBA" id="ARBA00004141"/>
    </source>
</evidence>
<feature type="domain" description="ABC transmembrane type-1" evidence="13">
    <location>
        <begin position="321"/>
        <end position="608"/>
    </location>
</feature>
<keyword evidence="9 11" id="KW-0472">Membrane</keyword>
<evidence type="ECO:0000256" key="8">
    <source>
        <dbReference type="ARBA" id="ARBA00022989"/>
    </source>
</evidence>
<comment type="subcellular location">
    <subcellularLocation>
        <location evidence="1">Membrane</location>
        <topology evidence="1">Multi-pass membrane protein</topology>
    </subcellularLocation>
</comment>
<dbReference type="Pfam" id="PF06075">
    <property type="entry name" value="DUF936"/>
    <property type="match status" value="1"/>
</dbReference>
<keyword evidence="3" id="KW-0813">Transport</keyword>
<feature type="compositionally biased region" description="Polar residues" evidence="10">
    <location>
        <begin position="1804"/>
        <end position="1826"/>
    </location>
</feature>
<sequence>MAHSEFSSTNTRQRRHTTAVVSQQPSTLLSMSMSSSYNFSRARNPTPASPFATDDDRSWQGELSWQFEPTGWSDNRNLSAALSPWTATDDSFTSAANGSRIFRRSANDYYLSRTNNGVFHSFINPSYDHSYSGLQPSGRLELQSFDSRANENSYTSSNHVSREYKRKPRKSSRLTTIREGTSAGKSGPLAVKNELQSIDYDRIEDVERQFQIDGSNARNHGILSGHHGHFDQMAHSFKIDDTSDCDVKCVDHVYPEQSHHVQYSRQSNIQQYGNDLYEDIDKNPAIHNEENDKEDDAAAPKPVGLLSLFKYSTKLDIVLLLLGCIGALINGGSLPWYSYLFGNFVNKIALEKDKDQMMKDVGMVCVLMTGLSAIVMVGAYLETTCWRLVGERSAHRIRTKYLRAVLRQDIGFFDTELNTGEIMHGISSDVAQIQEVMGEKMAHFVHHIFTFINGYAVGFRRSWKVSLAVFAVTPLSMFCGLAYKAIYVGLTLKEEESYRKAGSIAEQAMSSIRTVIAFVAEDYLDAKYVESLEKSGRLGAKVGFAKGAGIGVIYLVTYATWALAFWYGSILVAKEELSGGEAIACFFGVNVGGRGLALSLSYFAQFAQGTVAATRVFEVIDRVPEIDPYSPEGRKLSTIRGKIEFKCVTFAYPARPTVQILQSLNLVVPASRTLALVGISGGGKSTIFALIERFYDPVQGLITLDGHDIRTLQVKWLRTQIGLVGQEPVLFGTSILENVMMGKENATKKEAVAACVAANAHSFISRLPEGYDTQVGDRGTQLSGGQKQRIALARAMVKDPKFLLLDEPTSALDPESEAIVQRAIDKISKGRTTVVIAHRLATVRNAHAIVVLDRGTVVETGNHDQLMEKAGAYFGLIKLASEAVPKPMSKQGDVPKEMEFSAYEKSIYEVPRVKSVYEISRTKYLESMHEGSHREEEEGEQAKMKSYRLLELWNLQRPELIVLLAGLIMGMLAGAILSLYPLVLGQALKVYFYTDMSRLKREVGYLCLILVGLGFGCIFAMVGQQGFCGWAGTKLTIRVRSFLFKSILKQEPGWFDLDENSTGVLVSRLSVDCVSFRSVLGDRFSVLLMGLSSAAVGLGVSFKLEWRLALLATAVTPFTLGASYLTLIINVGGKLDNSSYAKASSIAAGAVSNIRTVTTFSTQEQIVKSFEQALSEPKRTSVRRSQMLGLALGLSQGAMYGAYTLTLWFGAYLVKQGYTNFGDVYKIFLILVLSSFAVGQLAGLAPDTSMASTAIPAVLAIINRRPSIGNDHLKGKKIEISKPFDIEFKMVTFAYPSRPDVIVLRNFTLKIRGGTMVALVGASGSGKSTVIWMIQRFYDPTQGRVLMEGVDLREVNLKWLRRQTALVSQEPALFAGTIRDNIAFGKHNASWAEIEEAAKEAHIHKFISGLPQGYETEVGQSGVQLSGGQKQRIAIARAILKKSKLLLLDEASSALDLESEKHVQDALRKISKRATTVVVAHRLSTIREASVIAVVKEGTIAEYGSHDKLMASHLDGLYASLDKKDGVLALKPSKLNAYCNGNIYKNASWLGFHIVQALDSDPQSSSPSSVFLFSSPAIHFRSNWEQNKMAALIQGVLIKLLQSMNSNKKVRGEYRSILLQVISIVPALNGSELWPNHGFFIKVSDSSHSTYVTLSKEENELILNNKLQLGQFFYVERMEPGTPVPVLVGVRPLPGRHPFVGNPKDLMQMLEPSEVTVGNDQEDITGSKYMRGVLTSNTKIGGLDQGTGVKGIENESSGAAKKAVPLKEKQRELKGQTRSSTPSHSHSDAFAINSGINKRLKTPRFSTLKLTTSKQESVRENTQSSEDYMPWSSLPTSLAKPGK</sequence>
<evidence type="ECO:0000313" key="15">
    <source>
        <dbReference type="Proteomes" id="UP000823775"/>
    </source>
</evidence>
<dbReference type="InterPro" id="IPR048297">
    <property type="entry name" value="DUF936_dom_pln"/>
</dbReference>
<dbReference type="Pfam" id="PF00005">
    <property type="entry name" value="ABC_tran"/>
    <property type="match status" value="2"/>
</dbReference>
<dbReference type="PANTHER" id="PTHR43394">
    <property type="entry name" value="ATP-DEPENDENT PERMEASE MDL1, MITOCHONDRIAL"/>
    <property type="match status" value="1"/>
</dbReference>
<keyword evidence="15" id="KW-1185">Reference proteome</keyword>
<organism evidence="14 15">
    <name type="scientific">Datura stramonium</name>
    <name type="common">Jimsonweed</name>
    <name type="synonym">Common thornapple</name>
    <dbReference type="NCBI Taxonomy" id="4076"/>
    <lineage>
        <taxon>Eukaryota</taxon>
        <taxon>Viridiplantae</taxon>
        <taxon>Streptophyta</taxon>
        <taxon>Embryophyta</taxon>
        <taxon>Tracheophyta</taxon>
        <taxon>Spermatophyta</taxon>
        <taxon>Magnoliopsida</taxon>
        <taxon>eudicotyledons</taxon>
        <taxon>Gunneridae</taxon>
        <taxon>Pentapetalae</taxon>
        <taxon>asterids</taxon>
        <taxon>lamiids</taxon>
        <taxon>Solanales</taxon>
        <taxon>Solanaceae</taxon>
        <taxon>Solanoideae</taxon>
        <taxon>Datureae</taxon>
        <taxon>Datura</taxon>
    </lineage>
</organism>
<evidence type="ECO:0000259" key="12">
    <source>
        <dbReference type="PROSITE" id="PS50893"/>
    </source>
</evidence>
<evidence type="ECO:0000313" key="14">
    <source>
        <dbReference type="EMBL" id="MCD7462663.1"/>
    </source>
</evidence>
<keyword evidence="4 11" id="KW-0812">Transmembrane</keyword>
<feature type="region of interest" description="Disordered" evidence="10">
    <location>
        <begin position="1"/>
        <end position="25"/>
    </location>
</feature>
<accession>A0ABS8SVA3</accession>
<feature type="transmembrane region" description="Helical" evidence="11">
    <location>
        <begin position="1224"/>
        <end position="1245"/>
    </location>
</feature>
<dbReference type="InterPro" id="IPR017871">
    <property type="entry name" value="ABC_transporter-like_CS"/>
</dbReference>
<evidence type="ECO:0000256" key="7">
    <source>
        <dbReference type="ARBA" id="ARBA00022840"/>
    </source>
</evidence>
<feature type="compositionally biased region" description="Basic and acidic residues" evidence="10">
    <location>
        <begin position="1765"/>
        <end position="1775"/>
    </location>
</feature>
<feature type="region of interest" description="Disordered" evidence="10">
    <location>
        <begin position="1752"/>
        <end position="1843"/>
    </location>
</feature>
<evidence type="ECO:0000256" key="3">
    <source>
        <dbReference type="ARBA" id="ARBA00022448"/>
    </source>
</evidence>
<dbReference type="InterPro" id="IPR027417">
    <property type="entry name" value="P-loop_NTPase"/>
</dbReference>
<dbReference type="PROSITE" id="PS50893">
    <property type="entry name" value="ABC_TRANSPORTER_2"/>
    <property type="match status" value="2"/>
</dbReference>
<feature type="transmembrane region" description="Helical" evidence="11">
    <location>
        <begin position="361"/>
        <end position="381"/>
    </location>
</feature>
<feature type="region of interest" description="Disordered" evidence="10">
    <location>
        <begin position="148"/>
        <end position="188"/>
    </location>
</feature>
<comment type="caution">
    <text evidence="14">The sequence shown here is derived from an EMBL/GenBank/DDBJ whole genome shotgun (WGS) entry which is preliminary data.</text>
</comment>
<dbReference type="Pfam" id="PF00664">
    <property type="entry name" value="ABC_membrane"/>
    <property type="match status" value="2"/>
</dbReference>
<evidence type="ECO:0000256" key="9">
    <source>
        <dbReference type="ARBA" id="ARBA00023136"/>
    </source>
</evidence>
<dbReference type="InterPro" id="IPR036640">
    <property type="entry name" value="ABC1_TM_sf"/>
</dbReference>
<proteinExistence type="inferred from homology"/>
<evidence type="ECO:0000259" key="13">
    <source>
        <dbReference type="PROSITE" id="PS50929"/>
    </source>
</evidence>
<evidence type="ECO:0000256" key="4">
    <source>
        <dbReference type="ARBA" id="ARBA00022692"/>
    </source>
</evidence>
<dbReference type="SUPFAM" id="SSF52540">
    <property type="entry name" value="P-loop containing nucleoside triphosphate hydrolases"/>
    <property type="match status" value="2"/>
</dbReference>
<dbReference type="PANTHER" id="PTHR43394:SF11">
    <property type="entry name" value="ATP-BINDING CASSETTE TRANSPORTER"/>
    <property type="match status" value="1"/>
</dbReference>
<evidence type="ECO:0000256" key="2">
    <source>
        <dbReference type="ARBA" id="ARBA00007577"/>
    </source>
</evidence>
<dbReference type="Gene3D" id="3.40.50.300">
    <property type="entry name" value="P-loop containing nucleotide triphosphate hydrolases"/>
    <property type="match status" value="2"/>
</dbReference>
<feature type="non-terminal residue" evidence="14">
    <location>
        <position position="1843"/>
    </location>
</feature>
<dbReference type="InterPro" id="IPR003593">
    <property type="entry name" value="AAA+_ATPase"/>
</dbReference>
<dbReference type="SMART" id="SM00382">
    <property type="entry name" value="AAA"/>
    <property type="match status" value="2"/>
</dbReference>
<feature type="transmembrane region" description="Helical" evidence="11">
    <location>
        <begin position="467"/>
        <end position="490"/>
    </location>
</feature>
<dbReference type="EMBL" id="JACEIK010000824">
    <property type="protein sequence ID" value="MCD7462663.1"/>
    <property type="molecule type" value="Genomic_DNA"/>
</dbReference>
<dbReference type="InterPro" id="IPR039421">
    <property type="entry name" value="Type_1_exporter"/>
</dbReference>
<keyword evidence="6" id="KW-0547">Nucleotide-binding</keyword>
<feature type="transmembrane region" description="Helical" evidence="11">
    <location>
        <begin position="1084"/>
        <end position="1102"/>
    </location>
</feature>
<feature type="transmembrane region" description="Helical" evidence="11">
    <location>
        <begin position="960"/>
        <end position="983"/>
    </location>
</feature>
<feature type="transmembrane region" description="Helical" evidence="11">
    <location>
        <begin position="1003"/>
        <end position="1022"/>
    </location>
</feature>
<feature type="domain" description="ABC transporter" evidence="12">
    <location>
        <begin position="1286"/>
        <end position="1522"/>
    </location>
</feature>
<evidence type="ECO:0000256" key="5">
    <source>
        <dbReference type="ARBA" id="ARBA00022737"/>
    </source>
</evidence>
<keyword evidence="8 11" id="KW-1133">Transmembrane helix</keyword>
<gene>
    <name evidence="14" type="ORF">HAX54_049062</name>
</gene>
<name>A0ABS8SVA3_DATST</name>
<keyword evidence="7" id="KW-0067">ATP-binding</keyword>
<keyword evidence="5" id="KW-0677">Repeat</keyword>
<dbReference type="InterPro" id="IPR003439">
    <property type="entry name" value="ABC_transporter-like_ATP-bd"/>
</dbReference>
<dbReference type="PROSITE" id="PS00211">
    <property type="entry name" value="ABC_TRANSPORTER_1"/>
    <property type="match status" value="2"/>
</dbReference>
<dbReference type="InterPro" id="IPR011527">
    <property type="entry name" value="ABC1_TM_dom"/>
</dbReference>
<dbReference type="Gene3D" id="1.20.1560.10">
    <property type="entry name" value="ABC transporter type 1, transmembrane domain"/>
    <property type="match status" value="1"/>
</dbReference>
<dbReference type="CDD" id="cd03249">
    <property type="entry name" value="ABC_MTABC3_MDL1_MDL2"/>
    <property type="match status" value="1"/>
</dbReference>
<evidence type="ECO:0000256" key="11">
    <source>
        <dbReference type="SAM" id="Phobius"/>
    </source>
</evidence>
<feature type="domain" description="ABC transporter" evidence="12">
    <location>
        <begin position="643"/>
        <end position="879"/>
    </location>
</feature>
<feature type="transmembrane region" description="Helical" evidence="11">
    <location>
        <begin position="1108"/>
        <end position="1132"/>
    </location>
</feature>
<dbReference type="CDD" id="cd18577">
    <property type="entry name" value="ABC_6TM_Pgp_ABCB1_D1_like"/>
    <property type="match status" value="1"/>
</dbReference>
<dbReference type="CDD" id="cd18578">
    <property type="entry name" value="ABC_6TM_Pgp_ABCB1_D2_like"/>
    <property type="match status" value="1"/>
</dbReference>
<evidence type="ECO:0000256" key="6">
    <source>
        <dbReference type="ARBA" id="ARBA00022741"/>
    </source>
</evidence>